<dbReference type="PANTHER" id="PTHR22953:SF153">
    <property type="entry name" value="PURPLE ACID PHOSPHATASE"/>
    <property type="match status" value="1"/>
</dbReference>
<dbReference type="SUPFAM" id="SSF56300">
    <property type="entry name" value="Metallo-dependent phosphatases"/>
    <property type="match status" value="1"/>
</dbReference>
<feature type="transmembrane region" description="Helical" evidence="3">
    <location>
        <begin position="21"/>
        <end position="42"/>
    </location>
</feature>
<evidence type="ECO:0000256" key="2">
    <source>
        <dbReference type="SAM" id="MobiDB-lite"/>
    </source>
</evidence>
<evidence type="ECO:0000313" key="4">
    <source>
        <dbReference type="EMBL" id="MFG3818249.1"/>
    </source>
</evidence>
<evidence type="ECO:0000256" key="3">
    <source>
        <dbReference type="SAM" id="Phobius"/>
    </source>
</evidence>
<keyword evidence="5" id="KW-1185">Reference proteome</keyword>
<keyword evidence="3" id="KW-0472">Membrane</keyword>
<dbReference type="InterPro" id="IPR008963">
    <property type="entry name" value="Purple_acid_Pase-like_N"/>
</dbReference>
<keyword evidence="3" id="KW-1133">Transmembrane helix</keyword>
<evidence type="ECO:0000256" key="1">
    <source>
        <dbReference type="ARBA" id="ARBA00022729"/>
    </source>
</evidence>
<comment type="caution">
    <text evidence="4">The sequence shown here is derived from an EMBL/GenBank/DDBJ whole genome shotgun (WGS) entry which is preliminary data.</text>
</comment>
<dbReference type="EMBL" id="JAZAQF010000069">
    <property type="protein sequence ID" value="MFG3818249.1"/>
    <property type="molecule type" value="Genomic_DNA"/>
</dbReference>
<keyword evidence="1" id="KW-0732">Signal</keyword>
<dbReference type="InterPro" id="IPR039331">
    <property type="entry name" value="PAPs-like"/>
</dbReference>
<keyword evidence="3" id="KW-0812">Transmembrane</keyword>
<evidence type="ECO:0000313" key="5">
    <source>
        <dbReference type="Proteomes" id="UP001604335"/>
    </source>
</evidence>
<sequence length="653" mass="71849">MNDRARELGRWQWIRQFPRMVRGGGVWGLLLVLLAIGGMLALKMPTASGSAALQPLSQWSAQLSEGDAMELLTDPFLQLPGPDSVHVVWFTEWPGDRHWVDWGDRLDRQALAQTRRLTRTREDGQSRLPERVAAQRPEGVKVWERPIWRHEAIVSGLLPGQSVPYRVTSQGGDHAVSSGVFRLSPRPLPGQPLQLLLTSDHQLKPMVAANLQQVVATVGRVDGVLFAGDLVNVPDRASEWFDDVGGGAFFPCLQGRANRSLQGHTYQGGAILQEAPLFAALGNHEVMGRVGRARDLNREFYDTVPRWVAKQWAAQQGTAQQGAGDRVLDPASGEVPGATPGETPGAAISPAALADQSFNTRTYEEIWTLPTNDRGEGNYYAVSFGDLRLVVLNVTQAWRSPILTAKFGGRFHEGQPQSPIDWGWGQHIFESIAPGSPQFQWLQAELASEPFRQAKYRVVMFHHPPHTLGDNSVPPFTDPIQTIERDDLGQVMAVKYAYPRDQDVIAQYLSPLLESAEVDLVLYGHSHLWNRFRRGRTHYLETSNVGNSYGAAWGDRGRSGIPLEGSGFERSDYVAIGDPNGLPPIVPSIAPLIDPLDQTPQPYLASNEITAFSILDTAAGTVTSYVFDPRKPEQPAQPFDRFTLGAPANEGGS</sequence>
<dbReference type="SUPFAM" id="SSF49363">
    <property type="entry name" value="Purple acid phosphatase, N-terminal domain"/>
    <property type="match status" value="1"/>
</dbReference>
<dbReference type="Gene3D" id="3.60.21.10">
    <property type="match status" value="1"/>
</dbReference>
<protein>
    <submittedName>
        <fullName evidence="4">Metallophosphoesterase</fullName>
    </submittedName>
</protein>
<feature type="region of interest" description="Disordered" evidence="2">
    <location>
        <begin position="629"/>
        <end position="653"/>
    </location>
</feature>
<accession>A0ABW7CAQ9</accession>
<gene>
    <name evidence="4" type="ORF">VPK24_11430</name>
</gene>
<dbReference type="PANTHER" id="PTHR22953">
    <property type="entry name" value="ACID PHOSPHATASE RELATED"/>
    <property type="match status" value="1"/>
</dbReference>
<reference evidence="5" key="1">
    <citation type="journal article" date="2024" name="Algal Res.">
        <title>Biochemical, toxicological and genomic investigation of a high-biomass producing Limnothrix strain isolated from Italian shallow drinking water reservoir.</title>
        <authorList>
            <person name="Simonazzi M."/>
            <person name="Shishido T.K."/>
            <person name="Delbaje E."/>
            <person name="Wahlsten M."/>
            <person name="Fewer D.P."/>
            <person name="Sivonen K."/>
            <person name="Pezzolesi L."/>
            <person name="Pistocchi R."/>
        </authorList>
    </citation>
    <scope>NUCLEOTIDE SEQUENCE [LARGE SCALE GENOMIC DNA]</scope>
    <source>
        <strain evidence="5">LRLZ20PSL1</strain>
    </source>
</reference>
<name>A0ABW7CAQ9_9CYAN</name>
<dbReference type="InterPro" id="IPR029052">
    <property type="entry name" value="Metallo-depent_PP-like"/>
</dbReference>
<feature type="region of interest" description="Disordered" evidence="2">
    <location>
        <begin position="319"/>
        <end position="351"/>
    </location>
</feature>
<organism evidence="4 5">
    <name type="scientific">Limnothrix redekei LRLZ20PSL1</name>
    <dbReference type="NCBI Taxonomy" id="3112953"/>
    <lineage>
        <taxon>Bacteria</taxon>
        <taxon>Bacillati</taxon>
        <taxon>Cyanobacteriota</taxon>
        <taxon>Cyanophyceae</taxon>
        <taxon>Pseudanabaenales</taxon>
        <taxon>Pseudanabaenaceae</taxon>
        <taxon>Limnothrix</taxon>
    </lineage>
</organism>
<dbReference type="Proteomes" id="UP001604335">
    <property type="component" value="Unassembled WGS sequence"/>
</dbReference>
<proteinExistence type="predicted"/>